<organism evidence="2 3">
    <name type="scientific">Teichococcus globiformis</name>
    <dbReference type="NCBI Taxonomy" id="2307229"/>
    <lineage>
        <taxon>Bacteria</taxon>
        <taxon>Pseudomonadati</taxon>
        <taxon>Pseudomonadota</taxon>
        <taxon>Alphaproteobacteria</taxon>
        <taxon>Acetobacterales</taxon>
        <taxon>Roseomonadaceae</taxon>
        <taxon>Roseomonas</taxon>
    </lineage>
</organism>
<feature type="transmembrane region" description="Helical" evidence="1">
    <location>
        <begin position="12"/>
        <end position="34"/>
    </location>
</feature>
<protein>
    <submittedName>
        <fullName evidence="2">DUF2125 domain-containing protein</fullName>
    </submittedName>
</protein>
<comment type="caution">
    <text evidence="2">The sequence shown here is derived from an EMBL/GenBank/DDBJ whole genome shotgun (WGS) entry which is preliminary data.</text>
</comment>
<keyword evidence="1" id="KW-1133">Transmembrane helix</keyword>
<dbReference type="Proteomes" id="UP001595593">
    <property type="component" value="Unassembled WGS sequence"/>
</dbReference>
<dbReference type="EMBL" id="JBHRTN010000004">
    <property type="protein sequence ID" value="MFC3124003.1"/>
    <property type="molecule type" value="Genomic_DNA"/>
</dbReference>
<reference evidence="3" key="1">
    <citation type="journal article" date="2019" name="Int. J. Syst. Evol. Microbiol.">
        <title>The Global Catalogue of Microorganisms (GCM) 10K type strain sequencing project: providing services to taxonomists for standard genome sequencing and annotation.</title>
        <authorList>
            <consortium name="The Broad Institute Genomics Platform"/>
            <consortium name="The Broad Institute Genome Sequencing Center for Infectious Disease"/>
            <person name="Wu L."/>
            <person name="Ma J."/>
        </authorList>
    </citation>
    <scope>NUCLEOTIDE SEQUENCE [LARGE SCALE GENOMIC DNA]</scope>
    <source>
        <strain evidence="3">KCTC 52094</strain>
    </source>
</reference>
<accession>A0ABV7FWH6</accession>
<evidence type="ECO:0000313" key="3">
    <source>
        <dbReference type="Proteomes" id="UP001595593"/>
    </source>
</evidence>
<name>A0ABV7FWH6_9PROT</name>
<dbReference type="RefSeq" id="WP_379593636.1">
    <property type="nucleotide sequence ID" value="NZ_JBHRTN010000004.1"/>
</dbReference>
<keyword evidence="3" id="KW-1185">Reference proteome</keyword>
<keyword evidence="1" id="KW-0472">Membrane</keyword>
<proteinExistence type="predicted"/>
<evidence type="ECO:0000256" key="1">
    <source>
        <dbReference type="SAM" id="Phobius"/>
    </source>
</evidence>
<dbReference type="Pfam" id="PF09898">
    <property type="entry name" value="DUF2125"/>
    <property type="match status" value="1"/>
</dbReference>
<gene>
    <name evidence="2" type="ORF">ACFOD4_02925</name>
</gene>
<keyword evidence="1" id="KW-0812">Transmembrane</keyword>
<dbReference type="InterPro" id="IPR018666">
    <property type="entry name" value="DUF2125"/>
</dbReference>
<sequence>MTIAPSSRSRRLLRWLVAIPLLLLTLHGAVWWLGTGRMAAEAEQWAAARRAEGWQISYAPPRRAGWPLAFSVVLPKWQLTAPTAIQPPGLTWQADALTISLAAADWRHLRASAEGPQRVLLGERDWEFTAEDLSASYPWRDGQEALPALRLRQLRLDTPGRPLVLAAGEAALAGRRLDMTLHGVTLPAGAPFGGTIQDANIEVLLEGPLSPSEVLAAPPSRWRDAAAALDIRRLDLRWGALVARAQGRLALDAALQPAGEGRLNVADPAAAAEALGQAGLLTPQATAWARGLLPLLARPDPAGGPPRIELPLTLRDRTLAVSGIGLVRLPPLFRED</sequence>
<evidence type="ECO:0000313" key="2">
    <source>
        <dbReference type="EMBL" id="MFC3124003.1"/>
    </source>
</evidence>